<keyword evidence="2" id="KW-1133">Transmembrane helix</keyword>
<organism evidence="3 4">
    <name type="scientific">Rhizoctonia solani</name>
    <dbReference type="NCBI Taxonomy" id="456999"/>
    <lineage>
        <taxon>Eukaryota</taxon>
        <taxon>Fungi</taxon>
        <taxon>Dikarya</taxon>
        <taxon>Basidiomycota</taxon>
        <taxon>Agaricomycotina</taxon>
        <taxon>Agaricomycetes</taxon>
        <taxon>Cantharellales</taxon>
        <taxon>Ceratobasidiaceae</taxon>
        <taxon>Rhizoctonia</taxon>
    </lineage>
</organism>
<feature type="compositionally biased region" description="Polar residues" evidence="1">
    <location>
        <begin position="22"/>
        <end position="49"/>
    </location>
</feature>
<evidence type="ECO:0000256" key="2">
    <source>
        <dbReference type="SAM" id="Phobius"/>
    </source>
</evidence>
<feature type="region of interest" description="Disordered" evidence="1">
    <location>
        <begin position="1"/>
        <end position="143"/>
    </location>
</feature>
<feature type="region of interest" description="Disordered" evidence="1">
    <location>
        <begin position="575"/>
        <end position="664"/>
    </location>
</feature>
<feature type="compositionally biased region" description="Basic residues" evidence="1">
    <location>
        <begin position="587"/>
        <end position="609"/>
    </location>
</feature>
<feature type="transmembrane region" description="Helical" evidence="2">
    <location>
        <begin position="231"/>
        <end position="252"/>
    </location>
</feature>
<comment type="caution">
    <text evidence="3">The sequence shown here is derived from an EMBL/GenBank/DDBJ whole genome shotgun (WGS) entry which is preliminary data.</text>
</comment>
<feature type="compositionally biased region" description="Low complexity" evidence="1">
    <location>
        <begin position="471"/>
        <end position="486"/>
    </location>
</feature>
<proteinExistence type="predicted"/>
<feature type="compositionally biased region" description="Low complexity" evidence="1">
    <location>
        <begin position="729"/>
        <end position="754"/>
    </location>
</feature>
<dbReference type="EMBL" id="JACYCF010000034">
    <property type="protein sequence ID" value="KAF8748747.1"/>
    <property type="molecule type" value="Genomic_DNA"/>
</dbReference>
<feature type="compositionally biased region" description="Polar residues" evidence="1">
    <location>
        <begin position="799"/>
        <end position="810"/>
    </location>
</feature>
<feature type="region of interest" description="Disordered" evidence="1">
    <location>
        <begin position="351"/>
        <end position="489"/>
    </location>
</feature>
<accession>A0A8H7I1F7</accession>
<feature type="transmembrane region" description="Helical" evidence="2">
    <location>
        <begin position="181"/>
        <end position="202"/>
    </location>
</feature>
<dbReference type="Proteomes" id="UP000614334">
    <property type="component" value="Unassembled WGS sequence"/>
</dbReference>
<feature type="compositionally biased region" description="Polar residues" evidence="1">
    <location>
        <begin position="394"/>
        <end position="432"/>
    </location>
</feature>
<evidence type="ECO:0000256" key="1">
    <source>
        <dbReference type="SAM" id="MobiDB-lite"/>
    </source>
</evidence>
<dbReference type="PANTHER" id="PTHR24216:SF8">
    <property type="entry name" value="PAXILLIN, ISOFORM F"/>
    <property type="match status" value="1"/>
</dbReference>
<dbReference type="PANTHER" id="PTHR24216">
    <property type="entry name" value="PAXILLIN-RELATED"/>
    <property type="match status" value="1"/>
</dbReference>
<keyword evidence="2" id="KW-0812">Transmembrane</keyword>
<name>A0A8H7I1F7_9AGAM</name>
<sequence length="852" mass="91899">MSFTPQRAGPSKGAFSTPAGKSVSTPTGAGKSMSTPTSQSIWSSASPQTIAPARASSASCLRRRKSRDGQSTLSRGHRGGRQEEPSDLGLSEPLARMGRSSLPAPFELSDPRRRTRRDCAPRDRQTGHQSQCPYYPASPVLPSPGPGPLGLITYGGRPRIPRFNAPGLDLRLTRDPGVWSYLIWRFGLPIQLFAPIAVQLFLDFCRSMLLSRLLRNPPMAYLQPSKLEPCAAAYCACVAVWIVGIIIVYELVYSFWRRWRVTPGHHSPLPLHPGRHYASLASYDVFCFFRSVQRAEIDYVPEDEHPLDREGAKGRAGNRSRDMLSSRFGASAEMLSAHRRSDSGGELLQIASPAAESSGIDKEGVRGEGIRRRSVGRAAGEDLAGIQPKHTRSPSDMTQSQTHTRSQAPKPGSKNSYTDPATHRATPTNAPSRTAHPKNARPRTPNPSTVDRSRGPLPTDAACPAARAPKSNAHSTSPPSSPAASSRGHRTNRAELWYAAKHRLAEFFYARTQSFPTLITLLPRAGISAAALFAFWNPPVGVGVWASSFGMARLDFGWSVDRDVRGCVGLGIGGKKKANGRKGPCSRARRARMGMARARTRTCTRRLRTMYRPTPILDPATPTPQPLAHALPGIPSEKDKGKQPAESGPPTSTPRPTMDTFGSTFGAGVVKERSSDQELALSMPGVRITPPPVAGKASRRALSVEMFEPVSGEGEGEEGQGRGQGQGKKGLVPPTTVHTTTPSTFLPFPLAPSSTATTPRTKPLVLQSPLVTAVRQREMSSSGRSAAEGSSTARGASTPRTGPSTSTLDHTTPRAATKLELESVSSREVVEEGEEEERSVTLSFEEDQNPRR</sequence>
<evidence type="ECO:0000313" key="4">
    <source>
        <dbReference type="Proteomes" id="UP000614334"/>
    </source>
</evidence>
<keyword evidence="2" id="KW-0472">Membrane</keyword>
<protein>
    <submittedName>
        <fullName evidence="3">Uncharacterized protein</fullName>
    </submittedName>
</protein>
<feature type="compositionally biased region" description="Basic and acidic residues" evidence="1">
    <location>
        <begin position="359"/>
        <end position="371"/>
    </location>
</feature>
<reference evidence="3" key="1">
    <citation type="submission" date="2020-09" db="EMBL/GenBank/DDBJ databases">
        <title>Comparative genome analyses of four rice-infecting Rhizoctonia solani isolates reveal extensive enrichment of homogalacturonan modification genes.</title>
        <authorList>
            <person name="Lee D.-Y."/>
            <person name="Jeon J."/>
            <person name="Kim K.-T."/>
            <person name="Cheong K."/>
            <person name="Song H."/>
            <person name="Choi G."/>
            <person name="Ko J."/>
            <person name="Opiyo S.O."/>
            <person name="Zuo S."/>
            <person name="Madhav S."/>
            <person name="Lee Y.-H."/>
            <person name="Wang G.-L."/>
        </authorList>
    </citation>
    <scope>NUCLEOTIDE SEQUENCE</scope>
    <source>
        <strain evidence="3">AG1-IA B2</strain>
    </source>
</reference>
<feature type="compositionally biased region" description="Basic and acidic residues" evidence="1">
    <location>
        <begin position="109"/>
        <end position="126"/>
    </location>
</feature>
<gene>
    <name evidence="3" type="ORF">RHS01_10594</name>
</gene>
<evidence type="ECO:0000313" key="3">
    <source>
        <dbReference type="EMBL" id="KAF8748747.1"/>
    </source>
</evidence>
<feature type="region of interest" description="Disordered" evidence="1">
    <location>
        <begin position="710"/>
        <end position="852"/>
    </location>
</feature>
<feature type="compositionally biased region" description="Low complexity" evidence="1">
    <location>
        <begin position="780"/>
        <end position="798"/>
    </location>
</feature>
<dbReference type="AlphaFoldDB" id="A0A8H7I1F7"/>
<feature type="compositionally biased region" description="Low complexity" evidence="1">
    <location>
        <begin position="51"/>
        <end position="60"/>
    </location>
</feature>